<dbReference type="GO" id="GO:0005524">
    <property type="term" value="F:ATP binding"/>
    <property type="evidence" value="ECO:0007669"/>
    <property type="project" value="UniProtKB-KW"/>
</dbReference>
<feature type="region of interest" description="Disordered" evidence="6">
    <location>
        <begin position="122"/>
        <end position="163"/>
    </location>
</feature>
<dbReference type="GO" id="GO:0003723">
    <property type="term" value="F:RNA binding"/>
    <property type="evidence" value="ECO:0007669"/>
    <property type="project" value="TreeGrafter"/>
</dbReference>
<dbReference type="EMBL" id="JAYKXP010000315">
    <property type="protein sequence ID" value="KAK7015544.1"/>
    <property type="molecule type" value="Genomic_DNA"/>
</dbReference>
<dbReference type="PANTHER" id="PTHR47963">
    <property type="entry name" value="DEAD-BOX ATP-DEPENDENT RNA HELICASE 47, MITOCHONDRIAL"/>
    <property type="match status" value="1"/>
</dbReference>
<evidence type="ECO:0000313" key="9">
    <source>
        <dbReference type="Proteomes" id="UP001383192"/>
    </source>
</evidence>
<feature type="compositionally biased region" description="Acidic residues" evidence="6">
    <location>
        <begin position="154"/>
        <end position="163"/>
    </location>
</feature>
<evidence type="ECO:0000313" key="8">
    <source>
        <dbReference type="EMBL" id="KAK7015544.1"/>
    </source>
</evidence>
<evidence type="ECO:0000256" key="6">
    <source>
        <dbReference type="SAM" id="MobiDB-lite"/>
    </source>
</evidence>
<keyword evidence="4" id="KW-0347">Helicase</keyword>
<dbReference type="GO" id="GO:0003724">
    <property type="term" value="F:RNA helicase activity"/>
    <property type="evidence" value="ECO:0007669"/>
    <property type="project" value="UniProtKB-EC"/>
</dbReference>
<evidence type="ECO:0000256" key="5">
    <source>
        <dbReference type="ARBA" id="ARBA00022840"/>
    </source>
</evidence>
<evidence type="ECO:0000259" key="7">
    <source>
        <dbReference type="PROSITE" id="PS51194"/>
    </source>
</evidence>
<dbReference type="SUPFAM" id="SSF52540">
    <property type="entry name" value="P-loop containing nucleoside triphosphate hydrolases"/>
    <property type="match status" value="1"/>
</dbReference>
<dbReference type="Proteomes" id="UP001383192">
    <property type="component" value="Unassembled WGS sequence"/>
</dbReference>
<dbReference type="InterPro" id="IPR050547">
    <property type="entry name" value="DEAD_box_RNA_helicases"/>
</dbReference>
<dbReference type="Gene3D" id="3.40.50.300">
    <property type="entry name" value="P-loop containing nucleotide triphosphate hydrolases"/>
    <property type="match status" value="1"/>
</dbReference>
<dbReference type="Pfam" id="PF00271">
    <property type="entry name" value="Helicase_C"/>
    <property type="match status" value="1"/>
</dbReference>
<keyword evidence="5" id="KW-0067">ATP-binding</keyword>
<comment type="caution">
    <text evidence="8">The sequence shown here is derived from an EMBL/GenBank/DDBJ whole genome shotgun (WGS) entry which is preliminary data.</text>
</comment>
<evidence type="ECO:0000256" key="4">
    <source>
        <dbReference type="ARBA" id="ARBA00022806"/>
    </source>
</evidence>
<keyword evidence="9" id="KW-1185">Reference proteome</keyword>
<dbReference type="InterPro" id="IPR027417">
    <property type="entry name" value="P-loop_NTPase"/>
</dbReference>
<feature type="compositionally biased region" description="Basic and acidic residues" evidence="6">
    <location>
        <begin position="399"/>
        <end position="464"/>
    </location>
</feature>
<evidence type="ECO:0000256" key="3">
    <source>
        <dbReference type="ARBA" id="ARBA00022801"/>
    </source>
</evidence>
<keyword evidence="3" id="KW-0378">Hydrolase</keyword>
<dbReference type="InterPro" id="IPR001650">
    <property type="entry name" value="Helicase_C-like"/>
</dbReference>
<feature type="compositionally biased region" description="Low complexity" evidence="6">
    <location>
        <begin position="267"/>
        <end position="291"/>
    </location>
</feature>
<feature type="domain" description="Helicase C-terminal" evidence="7">
    <location>
        <begin position="1"/>
        <end position="150"/>
    </location>
</feature>
<evidence type="ECO:0000256" key="1">
    <source>
        <dbReference type="ARBA" id="ARBA00012552"/>
    </source>
</evidence>
<feature type="region of interest" description="Disordered" evidence="6">
    <location>
        <begin position="502"/>
        <end position="525"/>
    </location>
</feature>
<sequence length="597" mass="66585">MVVANFDPSMETPRLVDQAMVVCRELRKRYNYAAEKAIGYIHARGSGKWKKKQLKKFREGKIKILVSTEIGSMGTDIPDINVVLQFGLPSSLEVYTQRAGRAGRTPDLLSRAVMLVPKAAYQRVRKRKKKPPNNSSSDNTDIIPAIEDTSVQQGEDEGLGEGAGDLELENELDLEGYEQPQPEVLELVDDEENEGKEWKMKVDPAVRRYITARIGSCRRQILDSHFDNPPRTSNPLGTCCDLCEGRDPLGSPSALESQAANLDSICPSRPSTPTPSSSAVSSTHSSPSRSTNVNGKRPMVSPATASKPKYRRRAGRRLKSAKDTLFRWRRRTMALVYARSPFTEEILLPDNLITSLASNSDIKSAEDIKNMISIPWLFVECHGEEVLLQIQRSDKEIDAQEEQKRAEKKARQDARKAEKAQEAEDRVRKNAEKAQERAVRAAEEAARKKAAQEAKAAKTREQERNTCLQYLQKISDPHRRGRKPNPPPYLEKYRAELQNIMPASPAPSQSTYTFHTPSQPANSNVPRTPLGAHSSTPAATPNILIHHSFFGTRANWYNDVIMTPTPSHPLVPHTVAPYPHTTTDTSTSASFSYSEAL</sequence>
<dbReference type="EC" id="3.6.4.13" evidence="1"/>
<evidence type="ECO:0000256" key="2">
    <source>
        <dbReference type="ARBA" id="ARBA00022741"/>
    </source>
</evidence>
<feature type="region of interest" description="Disordered" evidence="6">
    <location>
        <begin position="251"/>
        <end position="316"/>
    </location>
</feature>
<feature type="region of interest" description="Disordered" evidence="6">
    <location>
        <begin position="471"/>
        <end position="490"/>
    </location>
</feature>
<accession>A0AAW0ATX6</accession>
<feature type="region of interest" description="Disordered" evidence="6">
    <location>
        <begin position="399"/>
        <end position="465"/>
    </location>
</feature>
<name>A0AAW0ATX6_9AGAR</name>
<keyword evidence="2" id="KW-0547">Nucleotide-binding</keyword>
<dbReference type="SMART" id="SM00490">
    <property type="entry name" value="HELICc"/>
    <property type="match status" value="1"/>
</dbReference>
<gene>
    <name evidence="8" type="ORF">VNI00_019078</name>
</gene>
<organism evidence="8 9">
    <name type="scientific">Paramarasmius palmivorus</name>
    <dbReference type="NCBI Taxonomy" id="297713"/>
    <lineage>
        <taxon>Eukaryota</taxon>
        <taxon>Fungi</taxon>
        <taxon>Dikarya</taxon>
        <taxon>Basidiomycota</taxon>
        <taxon>Agaricomycotina</taxon>
        <taxon>Agaricomycetes</taxon>
        <taxon>Agaricomycetidae</taxon>
        <taxon>Agaricales</taxon>
        <taxon>Marasmiineae</taxon>
        <taxon>Marasmiaceae</taxon>
        <taxon>Paramarasmius</taxon>
    </lineage>
</organism>
<proteinExistence type="predicted"/>
<dbReference type="GO" id="GO:0016787">
    <property type="term" value="F:hydrolase activity"/>
    <property type="evidence" value="ECO:0007669"/>
    <property type="project" value="UniProtKB-KW"/>
</dbReference>
<dbReference type="PROSITE" id="PS51194">
    <property type="entry name" value="HELICASE_CTER"/>
    <property type="match status" value="1"/>
</dbReference>
<reference evidence="8 9" key="1">
    <citation type="submission" date="2024-01" db="EMBL/GenBank/DDBJ databases">
        <title>A draft genome for a cacao thread blight-causing isolate of Paramarasmius palmivorus.</title>
        <authorList>
            <person name="Baruah I.K."/>
            <person name="Bukari Y."/>
            <person name="Amoako-Attah I."/>
            <person name="Meinhardt L.W."/>
            <person name="Bailey B.A."/>
            <person name="Cohen S.P."/>
        </authorList>
    </citation>
    <scope>NUCLEOTIDE SEQUENCE [LARGE SCALE GENOMIC DNA]</scope>
    <source>
        <strain evidence="8 9">GH-12</strain>
    </source>
</reference>
<dbReference type="AlphaFoldDB" id="A0AAW0ATX6"/>
<feature type="compositionally biased region" description="Polar residues" evidence="6">
    <location>
        <begin position="506"/>
        <end position="525"/>
    </location>
</feature>
<dbReference type="PANTHER" id="PTHR47963:SF8">
    <property type="entry name" value="ATP-DEPENDENT RNA HELICASE DEAD"/>
    <property type="match status" value="1"/>
</dbReference>
<protein>
    <recommendedName>
        <fullName evidence="1">RNA helicase</fullName>
        <ecNumber evidence="1">3.6.4.13</ecNumber>
    </recommendedName>
</protein>